<reference evidence="1" key="1">
    <citation type="submission" date="2019-04" db="EMBL/GenBank/DDBJ databases">
        <title>Microbes associate with the intestines of laboratory mice.</title>
        <authorList>
            <person name="Navarre W."/>
            <person name="Wong E."/>
            <person name="Huang K.C."/>
            <person name="Tropini C."/>
            <person name="Ng K."/>
            <person name="Yu B."/>
        </authorList>
    </citation>
    <scope>NUCLEOTIDE SEQUENCE</scope>
    <source>
        <strain evidence="1">NM86_A22</strain>
    </source>
</reference>
<organism evidence="1 2">
    <name type="scientific">Muribaculum caecicola</name>
    <dbReference type="NCBI Taxonomy" id="3038144"/>
    <lineage>
        <taxon>Bacteria</taxon>
        <taxon>Pseudomonadati</taxon>
        <taxon>Bacteroidota</taxon>
        <taxon>Bacteroidia</taxon>
        <taxon>Bacteroidales</taxon>
        <taxon>Muribaculaceae</taxon>
        <taxon>Muribaculum</taxon>
    </lineage>
</organism>
<dbReference type="Proteomes" id="UP000305401">
    <property type="component" value="Unassembled WGS sequence"/>
</dbReference>
<sequence length="198" mass="21921">MSANQDSAMVTPAATCVDGAVGVDKKQWFVAVVNHNTEKVSAEKLMKQGYECYVATQKETKVWRNGKRVQADRVVINSTIFIYCTEKERRTVVSYPYIFRFLTNRASASSESGRSVAVIPDLEIKKLKFMLGSSDTPVEMVDRCYGKGDKVRIVRGGLRGMEGEVLVSNNGKSELLVHFDMLGSAKCAINLVDVEPVD</sequence>
<gene>
    <name evidence="1" type="ORF">E5990_03270</name>
</gene>
<comment type="caution">
    <text evidence="1">The sequence shown here is derived from an EMBL/GenBank/DDBJ whole genome shotgun (WGS) entry which is preliminary data.</text>
</comment>
<evidence type="ECO:0000313" key="2">
    <source>
        <dbReference type="Proteomes" id="UP000305401"/>
    </source>
</evidence>
<accession>A0AC61S6W8</accession>
<proteinExistence type="predicted"/>
<dbReference type="EMBL" id="SSTG01000022">
    <property type="protein sequence ID" value="THG54336.1"/>
    <property type="molecule type" value="Genomic_DNA"/>
</dbReference>
<protein>
    <submittedName>
        <fullName evidence="1">UpxY family transcription antiterminator</fullName>
    </submittedName>
</protein>
<name>A0AC61S6W8_9BACT</name>
<evidence type="ECO:0000313" key="1">
    <source>
        <dbReference type="EMBL" id="THG54336.1"/>
    </source>
</evidence>
<keyword evidence="2" id="KW-1185">Reference proteome</keyword>